<dbReference type="OrthoDB" id="312738at2759"/>
<sequence>MKQIIILALLLILVLGDQHQNKHNHYKHKKGHAFKWVLISIFAVGAFFVIRRIVRRRRHLKKMKKQRMNNLSETVVYGEPMNDNVQQPQFYAVPIEQYKQFKNWLNQQQQQQQQEALLQQQQQQQQIQQQILLQQQQSAQRAQIPQQPVTGYPIYQQYPQQVPSIVYPQLLNKSNVEIQLPEVRVPQ</sequence>
<dbReference type="KEGG" id="ptm:GSPATT00029902001"/>
<evidence type="ECO:0000313" key="3">
    <source>
        <dbReference type="EMBL" id="CAK59271.1"/>
    </source>
</evidence>
<gene>
    <name evidence="3" type="ORF">GSPATT00029902001</name>
</gene>
<reference evidence="3 4" key="1">
    <citation type="journal article" date="2006" name="Nature">
        <title>Global trends of whole-genome duplications revealed by the ciliate Paramecium tetraurelia.</title>
        <authorList>
            <consortium name="Genoscope"/>
            <person name="Aury J.-M."/>
            <person name="Jaillon O."/>
            <person name="Duret L."/>
            <person name="Noel B."/>
            <person name="Jubin C."/>
            <person name="Porcel B.M."/>
            <person name="Segurens B."/>
            <person name="Daubin V."/>
            <person name="Anthouard V."/>
            <person name="Aiach N."/>
            <person name="Arnaiz O."/>
            <person name="Billaut A."/>
            <person name="Beisson J."/>
            <person name="Blanc I."/>
            <person name="Bouhouche K."/>
            <person name="Camara F."/>
            <person name="Duharcourt S."/>
            <person name="Guigo R."/>
            <person name="Gogendeau D."/>
            <person name="Katinka M."/>
            <person name="Keller A.-M."/>
            <person name="Kissmehl R."/>
            <person name="Klotz C."/>
            <person name="Koll F."/>
            <person name="Le Moue A."/>
            <person name="Lepere C."/>
            <person name="Malinsky S."/>
            <person name="Nowacki M."/>
            <person name="Nowak J.K."/>
            <person name="Plattner H."/>
            <person name="Poulain J."/>
            <person name="Ruiz F."/>
            <person name="Serrano V."/>
            <person name="Zagulski M."/>
            <person name="Dessen P."/>
            <person name="Betermier M."/>
            <person name="Weissenbach J."/>
            <person name="Scarpelli C."/>
            <person name="Schachter V."/>
            <person name="Sperling L."/>
            <person name="Meyer E."/>
            <person name="Cohen J."/>
            <person name="Wincker P."/>
        </authorList>
    </citation>
    <scope>NUCLEOTIDE SEQUENCE [LARGE SCALE GENOMIC DNA]</scope>
    <source>
        <strain evidence="3 4">Stock d4-2</strain>
    </source>
</reference>
<evidence type="ECO:0000256" key="2">
    <source>
        <dbReference type="SAM" id="SignalP"/>
    </source>
</evidence>
<proteinExistence type="predicted"/>
<evidence type="ECO:0000313" key="4">
    <source>
        <dbReference type="Proteomes" id="UP000000600"/>
    </source>
</evidence>
<keyword evidence="2" id="KW-0732">Signal</keyword>
<keyword evidence="4" id="KW-1185">Reference proteome</keyword>
<evidence type="ECO:0000256" key="1">
    <source>
        <dbReference type="SAM" id="Phobius"/>
    </source>
</evidence>
<protein>
    <submittedName>
        <fullName evidence="3">Uncharacterized protein</fullName>
    </submittedName>
</protein>
<accession>A0BL54</accession>
<name>A0BL54_PARTE</name>
<feature type="transmembrane region" description="Helical" evidence="1">
    <location>
        <begin position="32"/>
        <end position="54"/>
    </location>
</feature>
<keyword evidence="1" id="KW-0812">Transmembrane</keyword>
<dbReference type="GeneID" id="5012453"/>
<keyword evidence="1" id="KW-1133">Transmembrane helix</keyword>
<dbReference type="InParanoid" id="A0BL54"/>
<dbReference type="OMA" id="GEPMNDN"/>
<dbReference type="AlphaFoldDB" id="A0BL54"/>
<dbReference type="EMBL" id="CT868001">
    <property type="protein sequence ID" value="CAK59271.1"/>
    <property type="molecule type" value="Genomic_DNA"/>
</dbReference>
<organism evidence="3 4">
    <name type="scientific">Paramecium tetraurelia</name>
    <dbReference type="NCBI Taxonomy" id="5888"/>
    <lineage>
        <taxon>Eukaryota</taxon>
        <taxon>Sar</taxon>
        <taxon>Alveolata</taxon>
        <taxon>Ciliophora</taxon>
        <taxon>Intramacronucleata</taxon>
        <taxon>Oligohymenophorea</taxon>
        <taxon>Peniculida</taxon>
        <taxon>Parameciidae</taxon>
        <taxon>Paramecium</taxon>
    </lineage>
</organism>
<dbReference type="HOGENOM" id="CLU_1477801_0_0_1"/>
<dbReference type="RefSeq" id="XP_001426669.1">
    <property type="nucleotide sequence ID" value="XM_001426632.2"/>
</dbReference>
<keyword evidence="1" id="KW-0472">Membrane</keyword>
<feature type="signal peptide" evidence="2">
    <location>
        <begin position="1"/>
        <end position="16"/>
    </location>
</feature>
<feature type="chain" id="PRO_5002622402" evidence="2">
    <location>
        <begin position="17"/>
        <end position="187"/>
    </location>
</feature>
<dbReference type="Proteomes" id="UP000000600">
    <property type="component" value="Unassembled WGS sequence"/>
</dbReference>